<dbReference type="InterPro" id="IPR036396">
    <property type="entry name" value="Cyt_P450_sf"/>
</dbReference>
<dbReference type="PANTHER" id="PTHR47947:SF24">
    <property type="entry name" value="ISOFLAVONE 2'-HYDROXYLASE-LIKE"/>
    <property type="match status" value="1"/>
</dbReference>
<evidence type="ECO:0000256" key="7">
    <source>
        <dbReference type="PIRSR" id="PIRSR602401-1"/>
    </source>
</evidence>
<feature type="binding site" description="axial binding residue" evidence="7">
    <location>
        <position position="446"/>
    </location>
    <ligand>
        <name>heme</name>
        <dbReference type="ChEBI" id="CHEBI:30413"/>
    </ligand>
    <ligandPart>
        <name>Fe</name>
        <dbReference type="ChEBI" id="CHEBI:18248"/>
    </ligandPart>
</feature>
<dbReference type="Proteomes" id="UP000075243">
    <property type="component" value="Unassembled WGS sequence"/>
</dbReference>
<dbReference type="PRINTS" id="PR00463">
    <property type="entry name" value="EP450I"/>
</dbReference>
<dbReference type="GO" id="GO:0004497">
    <property type="term" value="F:monooxygenase activity"/>
    <property type="evidence" value="ECO:0007669"/>
    <property type="project" value="UniProtKB-KW"/>
</dbReference>
<dbReference type="PANTHER" id="PTHR47947">
    <property type="entry name" value="CYTOCHROME P450 82C3-RELATED"/>
    <property type="match status" value="1"/>
</dbReference>
<evidence type="ECO:0000313" key="10">
    <source>
        <dbReference type="EMBL" id="KYP31611.1"/>
    </source>
</evidence>
<dbReference type="STRING" id="3821.A0A151QMT7"/>
<protein>
    <submittedName>
        <fullName evidence="10">Isoflavone 2'-hydroxylase</fullName>
    </submittedName>
</protein>
<keyword evidence="3 7" id="KW-0479">Metal-binding</keyword>
<dbReference type="SUPFAM" id="SSF48264">
    <property type="entry name" value="Cytochrome P450"/>
    <property type="match status" value="1"/>
</dbReference>
<accession>A0A151QMT7</accession>
<keyword evidence="4 8" id="KW-0560">Oxidoreductase</keyword>
<dbReference type="PROSITE" id="PS00086">
    <property type="entry name" value="CYTOCHROME_P450"/>
    <property type="match status" value="1"/>
</dbReference>
<dbReference type="AlphaFoldDB" id="A0A151QMT7"/>
<dbReference type="CDD" id="cd20653">
    <property type="entry name" value="CYP81"/>
    <property type="match status" value="1"/>
</dbReference>
<keyword evidence="11" id="KW-1185">Reference proteome</keyword>
<evidence type="ECO:0000313" key="11">
    <source>
        <dbReference type="Proteomes" id="UP000075243"/>
    </source>
</evidence>
<dbReference type="Pfam" id="PF00067">
    <property type="entry name" value="p450"/>
    <property type="match status" value="2"/>
</dbReference>
<proteinExistence type="inferred from homology"/>
<keyword evidence="9" id="KW-0812">Transmembrane</keyword>
<name>A0A151QMT7_CAJCA</name>
<gene>
    <name evidence="10" type="ORF">KK1_047977</name>
</gene>
<keyword evidence="9" id="KW-1133">Transmembrane helix</keyword>
<dbReference type="GO" id="GO:0020037">
    <property type="term" value="F:heme binding"/>
    <property type="evidence" value="ECO:0007669"/>
    <property type="project" value="InterPro"/>
</dbReference>
<dbReference type="Gramene" id="C.cajan_47055.t">
    <property type="protein sequence ID" value="C.cajan_47055.t"/>
    <property type="gene ID" value="C.cajan_47055"/>
</dbReference>
<evidence type="ECO:0000256" key="4">
    <source>
        <dbReference type="ARBA" id="ARBA00023002"/>
    </source>
</evidence>
<dbReference type="InterPro" id="IPR050651">
    <property type="entry name" value="Plant_Cytochrome_P450_Monoox"/>
</dbReference>
<dbReference type="Gene3D" id="1.10.630.10">
    <property type="entry name" value="Cytochrome P450"/>
    <property type="match status" value="1"/>
</dbReference>
<keyword evidence="2 7" id="KW-0349">Heme</keyword>
<keyword evidence="9" id="KW-0472">Membrane</keyword>
<evidence type="ECO:0000256" key="1">
    <source>
        <dbReference type="ARBA" id="ARBA00010617"/>
    </source>
</evidence>
<evidence type="ECO:0000256" key="9">
    <source>
        <dbReference type="SAM" id="Phobius"/>
    </source>
</evidence>
<dbReference type="OMA" id="WHVIAPI"/>
<keyword evidence="6 8" id="KW-0503">Monooxygenase</keyword>
<dbReference type="GO" id="GO:0016705">
    <property type="term" value="F:oxidoreductase activity, acting on paired donors, with incorporation or reduction of molecular oxygen"/>
    <property type="evidence" value="ECO:0007669"/>
    <property type="project" value="InterPro"/>
</dbReference>
<dbReference type="InterPro" id="IPR002401">
    <property type="entry name" value="Cyt_P450_E_grp-I"/>
</dbReference>
<evidence type="ECO:0000256" key="2">
    <source>
        <dbReference type="ARBA" id="ARBA00022617"/>
    </source>
</evidence>
<dbReference type="PRINTS" id="PR00385">
    <property type="entry name" value="P450"/>
</dbReference>
<sequence length="509" mass="59100">MVLLLSLKFLIQTRRYKNLPPGPPSIPFIGNLHQLPKPFHRTFHAMSQKYGHVFSLRFGSRLVVVVSSHQAAQECFTKNDIVFANRPKFIAGKYINYNFTTMASSDYGDHWRNLRRIMTLEVLSTHRLNSFSDVRRDEAMRLVRKLAQRSRNGFAKVELKSMFSEMMFNTVLRMVSGKRYYGKDCEMSNVEEAKQFRELIEELFALVTPSNRGDFLPLVRLFDLDGFEKKLKSLSKRSDAFLQGLIDQHRNGKHSANTFIDYLLTQQRSQPEYYTDQIIKGIALFSFAFSIFSQLFFVSIYLIDISFNMIMAGTDTSAITLEWAMSNLLNHPEILKKAKNELDSHVGQNRLVDEDDISKLHYVQCIIYETLRLHPPGPLLLPHVSSKDCAIGEYDIPQNTILLVNTWTIHKDPKLWNDPTQFKPERFEKENEANKLLAFGLGRRSCPGENMAHRLMNLALALLIQCFEWKRINEEEIDMTEGKESMLKRKYALEAMCRVSQFMTIKDMF</sequence>
<dbReference type="FunFam" id="1.10.630.10:FF:000026">
    <property type="entry name" value="Cytochrome P450 82C4"/>
    <property type="match status" value="1"/>
</dbReference>
<evidence type="ECO:0000256" key="8">
    <source>
        <dbReference type="RuleBase" id="RU000461"/>
    </source>
</evidence>
<dbReference type="EMBL" id="KQ485827">
    <property type="protein sequence ID" value="KYP31611.1"/>
    <property type="molecule type" value="Genomic_DNA"/>
</dbReference>
<keyword evidence="5 7" id="KW-0408">Iron</keyword>
<comment type="similarity">
    <text evidence="1 8">Belongs to the cytochrome P450 family.</text>
</comment>
<evidence type="ECO:0000256" key="3">
    <source>
        <dbReference type="ARBA" id="ARBA00022723"/>
    </source>
</evidence>
<dbReference type="GO" id="GO:0005506">
    <property type="term" value="F:iron ion binding"/>
    <property type="evidence" value="ECO:0007669"/>
    <property type="project" value="InterPro"/>
</dbReference>
<organism evidence="10 11">
    <name type="scientific">Cajanus cajan</name>
    <name type="common">Pigeon pea</name>
    <name type="synonym">Cajanus indicus</name>
    <dbReference type="NCBI Taxonomy" id="3821"/>
    <lineage>
        <taxon>Eukaryota</taxon>
        <taxon>Viridiplantae</taxon>
        <taxon>Streptophyta</taxon>
        <taxon>Embryophyta</taxon>
        <taxon>Tracheophyta</taxon>
        <taxon>Spermatophyta</taxon>
        <taxon>Magnoliopsida</taxon>
        <taxon>eudicotyledons</taxon>
        <taxon>Gunneridae</taxon>
        <taxon>Pentapetalae</taxon>
        <taxon>rosids</taxon>
        <taxon>fabids</taxon>
        <taxon>Fabales</taxon>
        <taxon>Fabaceae</taxon>
        <taxon>Papilionoideae</taxon>
        <taxon>50 kb inversion clade</taxon>
        <taxon>NPAAA clade</taxon>
        <taxon>indigoferoid/millettioid clade</taxon>
        <taxon>Phaseoleae</taxon>
        <taxon>Cajanus</taxon>
    </lineage>
</organism>
<reference evidence="10" key="1">
    <citation type="journal article" date="2012" name="Nat. Biotechnol.">
        <title>Draft genome sequence of pigeonpea (Cajanus cajan), an orphan legume crop of resource-poor farmers.</title>
        <authorList>
            <person name="Varshney R.K."/>
            <person name="Chen W."/>
            <person name="Li Y."/>
            <person name="Bharti A.K."/>
            <person name="Saxena R.K."/>
            <person name="Schlueter J.A."/>
            <person name="Donoghue M.T."/>
            <person name="Azam S."/>
            <person name="Fan G."/>
            <person name="Whaley A.M."/>
            <person name="Farmer A.D."/>
            <person name="Sheridan J."/>
            <person name="Iwata A."/>
            <person name="Tuteja R."/>
            <person name="Penmetsa R.V."/>
            <person name="Wu W."/>
            <person name="Upadhyaya H.D."/>
            <person name="Yang S.P."/>
            <person name="Shah T."/>
            <person name="Saxena K.B."/>
            <person name="Michael T."/>
            <person name="McCombie W.R."/>
            <person name="Yang B."/>
            <person name="Zhang G."/>
            <person name="Yang H."/>
            <person name="Wang J."/>
            <person name="Spillane C."/>
            <person name="Cook D.R."/>
            <person name="May G.D."/>
            <person name="Xu X."/>
            <person name="Jackson S.A."/>
        </authorList>
    </citation>
    <scope>NUCLEOTIDE SEQUENCE [LARGE SCALE GENOMIC DNA]</scope>
</reference>
<evidence type="ECO:0000256" key="6">
    <source>
        <dbReference type="ARBA" id="ARBA00023033"/>
    </source>
</evidence>
<feature type="transmembrane region" description="Helical" evidence="9">
    <location>
        <begin position="282"/>
        <end position="303"/>
    </location>
</feature>
<evidence type="ECO:0000256" key="5">
    <source>
        <dbReference type="ARBA" id="ARBA00023004"/>
    </source>
</evidence>
<dbReference type="InterPro" id="IPR017972">
    <property type="entry name" value="Cyt_P450_CS"/>
</dbReference>
<comment type="cofactor">
    <cofactor evidence="7">
        <name>heme</name>
        <dbReference type="ChEBI" id="CHEBI:30413"/>
    </cofactor>
</comment>
<dbReference type="InterPro" id="IPR001128">
    <property type="entry name" value="Cyt_P450"/>
</dbReference>